<evidence type="ECO:0000256" key="6">
    <source>
        <dbReference type="ARBA" id="ARBA00022705"/>
    </source>
</evidence>
<keyword evidence="5 10" id="KW-0548">Nucleotidyltransferase</keyword>
<evidence type="ECO:0000256" key="2">
    <source>
        <dbReference type="ARBA" id="ARBA00012417"/>
    </source>
</evidence>
<dbReference type="PANTHER" id="PTHR32294:SF0">
    <property type="entry name" value="DNA POLYMERASE III SUBUNIT ALPHA"/>
    <property type="match status" value="1"/>
</dbReference>
<evidence type="ECO:0000256" key="4">
    <source>
        <dbReference type="ARBA" id="ARBA00022679"/>
    </source>
</evidence>
<dbReference type="NCBIfam" id="NF005298">
    <property type="entry name" value="PRK06826.1"/>
    <property type="match status" value="1"/>
</dbReference>
<dbReference type="InterPro" id="IPR029460">
    <property type="entry name" value="DNAPol_HHH"/>
</dbReference>
<dbReference type="InterPro" id="IPR004013">
    <property type="entry name" value="PHP_dom"/>
</dbReference>
<dbReference type="OrthoDB" id="9803237at2"/>
<dbReference type="KEGG" id="aca:ACP_3484"/>
<dbReference type="EMBL" id="CP001472">
    <property type="protein sequence ID" value="ACO32268.1"/>
    <property type="molecule type" value="Genomic_DNA"/>
</dbReference>
<dbReference type="GO" id="GO:0003676">
    <property type="term" value="F:nucleic acid binding"/>
    <property type="evidence" value="ECO:0007669"/>
    <property type="project" value="InterPro"/>
</dbReference>
<dbReference type="InterPro" id="IPR016195">
    <property type="entry name" value="Pol/histidinol_Pase-like"/>
</dbReference>
<evidence type="ECO:0000256" key="8">
    <source>
        <dbReference type="ARBA" id="ARBA00049244"/>
    </source>
</evidence>
<dbReference type="PANTHER" id="PTHR32294">
    <property type="entry name" value="DNA POLYMERASE III SUBUNIT ALPHA"/>
    <property type="match status" value="1"/>
</dbReference>
<name>C1F714_ACIC5</name>
<dbReference type="Pfam" id="PF01336">
    <property type="entry name" value="tRNA_anti-codon"/>
    <property type="match status" value="1"/>
</dbReference>
<organism evidence="10 11">
    <name type="scientific">Acidobacterium capsulatum (strain ATCC 51196 / DSM 11244 / BCRC 80197 / JCM 7670 / NBRC 15755 / NCIMB 13165 / 161)</name>
    <dbReference type="NCBI Taxonomy" id="240015"/>
    <lineage>
        <taxon>Bacteria</taxon>
        <taxon>Pseudomonadati</taxon>
        <taxon>Acidobacteriota</taxon>
        <taxon>Terriglobia</taxon>
        <taxon>Terriglobales</taxon>
        <taxon>Acidobacteriaceae</taxon>
        <taxon>Acidobacterium</taxon>
    </lineage>
</organism>
<evidence type="ECO:0000256" key="7">
    <source>
        <dbReference type="ARBA" id="ARBA00022932"/>
    </source>
</evidence>
<feature type="domain" description="Polymerase/histidinol phosphatase N-terminal" evidence="9">
    <location>
        <begin position="5"/>
        <end position="72"/>
    </location>
</feature>
<dbReference type="InterPro" id="IPR004805">
    <property type="entry name" value="DnaE2/DnaE/PolC"/>
</dbReference>
<dbReference type="GO" id="GO:0003887">
    <property type="term" value="F:DNA-directed DNA polymerase activity"/>
    <property type="evidence" value="ECO:0007669"/>
    <property type="project" value="UniProtKB-KW"/>
</dbReference>
<dbReference type="FunCoup" id="C1F714">
    <property type="interactions" value="363"/>
</dbReference>
<keyword evidence="7" id="KW-0239">DNA-directed DNA polymerase</keyword>
<keyword evidence="11" id="KW-1185">Reference proteome</keyword>
<sequence length="1173" mass="131137">MAEFTHLHLHTDYSLLDGACDVEKLVGHVASIGQTSVAITDHGNIYGAVHFFEAAKKKGIKPILGCELYICQKEDHRADPQGDDYNHLLVLAESEEGYRNLVRITSEASLHGFYRKPRISKKYLAEHAAGLIGFSGCLAGEFCQNLMADNYQAARATAAQYQDIFGRGNFFLEIQDQGLELEKKIHADMFRLEKDLDIPLVATNDSHYLCEDDHHAHDVLLCVQTAGSIHDPKRFKFDSDQFYVKSAAEMERLFPHAPEVVSRTMQFAERCNLKLNKVDNPFPEFAVPPGHTIDSYFEHVCREGFKKRLDTAIRHLQDRGILRSPISDYEARLEREIGIIKQMKFSGYFLIVWDFIRYAKDHDIPVGPGRGSAAGSLVGYVMEITDIDPLQNVLLFERFLNPERVSMPDIDIDFCMNRRGEVIEYVTRKYGREQVAQIITFNTMAAKAAIKDVGRALDMPYGDVDRIAKMIPATIGVTIDQALTDSPQLQEAYEGNTQIRELIDTAKRLEGLVRGAGVHAAGVVIAPRPLTDLVPLSRSKNDEIVTAYDMKAVEKMGLLKMDFLGLTTLTVIDDCLKMIRKNRGETVDMAKVPLDDQETYERVFHRALTSGVFQFESGGMRDVLRRYKPTCVEDLTALNALYRPGPIQGGMIDDFIERKWGRRKVEYELPPLETILKETLGVIVYQEQVMQIANVLAGYSLGEADLLRRAMGKKNPEEMAKQRDRFVSGALEREFPKDKIVKIFDLMEQFAGYGFNKSHSAAYALLAYHTAWLKTHYPVEFMAALLTSEISKPENVVKYIQECREIEIPVEPPDVLFSDADFTPHGKSIRFGLTAIKNVGRNAIDSILDARGKLAAEGKSFQNFWEFCEKVDLRLMNKRVIESLIKAGALDSFGRRAQLMASVDKAIERAQKAQRDEAAGQSGLFGLFDADAPASASPADDLPNVPDWEEALRLQSEKEVLGFFVSGHPLDRYAEKLRNLPGIIDTATALEMKPAPPTGRRGQSNENEIAIAGMIVGLKVAKSKRSGDLYAQASLEDATGKIDLICFPRDYERLADSLKMEAPVVVRGALRAEEEAAPKLAISSIQALDDVKVKLPSNVRIRVQLDRISESTLEELHQLISAVPGPGKMMLNLEKKGEYCVVMEPEGFTVAADRAFIDQAELLLGRGSVQALD</sequence>
<dbReference type="InterPro" id="IPR011708">
    <property type="entry name" value="DNA_pol3_alpha_NTPase_dom"/>
</dbReference>
<evidence type="ECO:0000313" key="11">
    <source>
        <dbReference type="Proteomes" id="UP000002207"/>
    </source>
</evidence>
<dbReference type="InterPro" id="IPR003141">
    <property type="entry name" value="Pol/His_phosphatase_N"/>
</dbReference>
<evidence type="ECO:0000256" key="1">
    <source>
        <dbReference type="ARBA" id="ARBA00004496"/>
    </source>
</evidence>
<dbReference type="AlphaFoldDB" id="C1F714"/>
<dbReference type="SUPFAM" id="SSF89550">
    <property type="entry name" value="PHP domain-like"/>
    <property type="match status" value="1"/>
</dbReference>
<keyword evidence="4 10" id="KW-0808">Transferase</keyword>
<dbReference type="NCBIfam" id="NF004226">
    <property type="entry name" value="PRK05673.1"/>
    <property type="match status" value="1"/>
</dbReference>
<reference evidence="10 11" key="1">
    <citation type="journal article" date="2009" name="Appl. Environ. Microbiol.">
        <title>Three genomes from the phylum Acidobacteria provide insight into the lifestyles of these microorganisms in soils.</title>
        <authorList>
            <person name="Ward N.L."/>
            <person name="Challacombe J.F."/>
            <person name="Janssen P.H."/>
            <person name="Henrissat B."/>
            <person name="Coutinho P.M."/>
            <person name="Wu M."/>
            <person name="Xie G."/>
            <person name="Haft D.H."/>
            <person name="Sait M."/>
            <person name="Badger J."/>
            <person name="Barabote R.D."/>
            <person name="Bradley B."/>
            <person name="Brettin T.S."/>
            <person name="Brinkac L.M."/>
            <person name="Bruce D."/>
            <person name="Creasy T."/>
            <person name="Daugherty S.C."/>
            <person name="Davidsen T.M."/>
            <person name="DeBoy R.T."/>
            <person name="Detter J.C."/>
            <person name="Dodson R.J."/>
            <person name="Durkin A.S."/>
            <person name="Ganapathy A."/>
            <person name="Gwinn-Giglio M."/>
            <person name="Han C.S."/>
            <person name="Khouri H."/>
            <person name="Kiss H."/>
            <person name="Kothari S.P."/>
            <person name="Madupu R."/>
            <person name="Nelson K.E."/>
            <person name="Nelson W.C."/>
            <person name="Paulsen I."/>
            <person name="Penn K."/>
            <person name="Ren Q."/>
            <person name="Rosovitz M.J."/>
            <person name="Selengut J.D."/>
            <person name="Shrivastava S."/>
            <person name="Sullivan S.A."/>
            <person name="Tapia R."/>
            <person name="Thompson L.S."/>
            <person name="Watkins K.L."/>
            <person name="Yang Q."/>
            <person name="Yu C."/>
            <person name="Zafar N."/>
            <person name="Zhou L."/>
            <person name="Kuske C.R."/>
        </authorList>
    </citation>
    <scope>NUCLEOTIDE SEQUENCE [LARGE SCALE GENOMIC DNA]</scope>
    <source>
        <strain evidence="11">ATCC 51196 / DSM 11244 / BCRC 80197 / JCM 7670 / NBRC 15755 / NCIMB 13165 / 161</strain>
    </source>
</reference>
<dbReference type="SMART" id="SM00481">
    <property type="entry name" value="POLIIIAc"/>
    <property type="match status" value="1"/>
</dbReference>
<dbReference type="RefSeq" id="WP_015898512.1">
    <property type="nucleotide sequence ID" value="NC_012483.1"/>
</dbReference>
<dbReference type="CDD" id="cd04485">
    <property type="entry name" value="DnaE_OBF"/>
    <property type="match status" value="1"/>
</dbReference>
<dbReference type="InterPro" id="IPR040982">
    <property type="entry name" value="DNA_pol3_finger"/>
</dbReference>
<dbReference type="eggNOG" id="COG0587">
    <property type="taxonomic scope" value="Bacteria"/>
</dbReference>
<dbReference type="InParanoid" id="C1F714"/>
<evidence type="ECO:0000259" key="9">
    <source>
        <dbReference type="SMART" id="SM00481"/>
    </source>
</evidence>
<dbReference type="Gene3D" id="3.20.20.140">
    <property type="entry name" value="Metal-dependent hydrolases"/>
    <property type="match status" value="1"/>
</dbReference>
<evidence type="ECO:0000313" key="10">
    <source>
        <dbReference type="EMBL" id="ACO32268.1"/>
    </source>
</evidence>
<evidence type="ECO:0000256" key="5">
    <source>
        <dbReference type="ARBA" id="ARBA00022695"/>
    </source>
</evidence>
<dbReference type="Proteomes" id="UP000002207">
    <property type="component" value="Chromosome"/>
</dbReference>
<protein>
    <recommendedName>
        <fullName evidence="3">DNA polymerase III subunit alpha</fullName>
        <ecNumber evidence="2">2.7.7.7</ecNumber>
    </recommendedName>
</protein>
<dbReference type="GO" id="GO:0008408">
    <property type="term" value="F:3'-5' exonuclease activity"/>
    <property type="evidence" value="ECO:0007669"/>
    <property type="project" value="InterPro"/>
</dbReference>
<dbReference type="GO" id="GO:0005737">
    <property type="term" value="C:cytoplasm"/>
    <property type="evidence" value="ECO:0007669"/>
    <property type="project" value="UniProtKB-SubCell"/>
</dbReference>
<dbReference type="CDD" id="cd12113">
    <property type="entry name" value="PHP_PolIIIA_DnaE3"/>
    <property type="match status" value="1"/>
</dbReference>
<comment type="catalytic activity">
    <reaction evidence="8">
        <text>DNA(n) + a 2'-deoxyribonucleoside 5'-triphosphate = DNA(n+1) + diphosphate</text>
        <dbReference type="Rhea" id="RHEA:22508"/>
        <dbReference type="Rhea" id="RHEA-COMP:17339"/>
        <dbReference type="Rhea" id="RHEA-COMP:17340"/>
        <dbReference type="ChEBI" id="CHEBI:33019"/>
        <dbReference type="ChEBI" id="CHEBI:61560"/>
        <dbReference type="ChEBI" id="CHEBI:173112"/>
        <dbReference type="EC" id="2.7.7.7"/>
    </reaction>
</comment>
<dbReference type="Pfam" id="PF02811">
    <property type="entry name" value="PHP"/>
    <property type="match status" value="1"/>
</dbReference>
<dbReference type="Pfam" id="PF14579">
    <property type="entry name" value="HHH_6"/>
    <property type="match status" value="1"/>
</dbReference>
<dbReference type="InterPro" id="IPR041931">
    <property type="entry name" value="DNA_pol3_alpha_thumb_dom"/>
</dbReference>
<dbReference type="GO" id="GO:0006260">
    <property type="term" value="P:DNA replication"/>
    <property type="evidence" value="ECO:0007669"/>
    <property type="project" value="UniProtKB-KW"/>
</dbReference>
<keyword evidence="6" id="KW-0235">DNA replication</keyword>
<dbReference type="Gene3D" id="1.10.10.1600">
    <property type="entry name" value="Bacterial DNA polymerase III alpha subunit, thumb domain"/>
    <property type="match status" value="1"/>
</dbReference>
<dbReference type="NCBIfam" id="TIGR00594">
    <property type="entry name" value="polc"/>
    <property type="match status" value="1"/>
</dbReference>
<accession>C1F714</accession>
<dbReference type="STRING" id="240015.ACP_3484"/>
<gene>
    <name evidence="10" type="primary">dnaE3</name>
    <name evidence="10" type="ordered locus">ACP_3484</name>
</gene>
<dbReference type="EC" id="2.7.7.7" evidence="2"/>
<proteinExistence type="predicted"/>
<comment type="subcellular location">
    <subcellularLocation>
        <location evidence="1">Cytoplasm</location>
    </subcellularLocation>
</comment>
<dbReference type="Gene3D" id="1.10.150.870">
    <property type="match status" value="1"/>
</dbReference>
<dbReference type="HOGENOM" id="CLU_001600_0_0_0"/>
<dbReference type="Pfam" id="PF07733">
    <property type="entry name" value="DNA_pol3_alpha"/>
    <property type="match status" value="1"/>
</dbReference>
<evidence type="ECO:0000256" key="3">
    <source>
        <dbReference type="ARBA" id="ARBA00019114"/>
    </source>
</evidence>
<dbReference type="InterPro" id="IPR004365">
    <property type="entry name" value="NA-bd_OB_tRNA"/>
</dbReference>
<dbReference type="Pfam" id="PF17657">
    <property type="entry name" value="DNA_pol3_finger"/>
    <property type="match status" value="1"/>
</dbReference>